<dbReference type="Proteomes" id="UP001374579">
    <property type="component" value="Unassembled WGS sequence"/>
</dbReference>
<dbReference type="NCBIfam" id="TIGR03413">
    <property type="entry name" value="GSH_gloB"/>
    <property type="match status" value="1"/>
</dbReference>
<dbReference type="GO" id="GO:0046872">
    <property type="term" value="F:metal ion binding"/>
    <property type="evidence" value="ECO:0007669"/>
    <property type="project" value="UniProtKB-KW"/>
</dbReference>
<keyword evidence="3" id="KW-0479">Metal-binding</keyword>
<dbReference type="AlphaFoldDB" id="A0AAN9BUH7"/>
<evidence type="ECO:0000256" key="5">
    <source>
        <dbReference type="ARBA" id="ARBA00022833"/>
    </source>
</evidence>
<evidence type="ECO:0000256" key="2">
    <source>
        <dbReference type="ARBA" id="ARBA00006759"/>
    </source>
</evidence>
<reference evidence="7 8" key="1">
    <citation type="submission" date="2024-02" db="EMBL/GenBank/DDBJ databases">
        <title>Chromosome-scale genome assembly of the rough periwinkle Littorina saxatilis.</title>
        <authorList>
            <person name="De Jode A."/>
            <person name="Faria R."/>
            <person name="Formenti G."/>
            <person name="Sims Y."/>
            <person name="Smith T.P."/>
            <person name="Tracey A."/>
            <person name="Wood J.M.D."/>
            <person name="Zagrodzka Z.B."/>
            <person name="Johannesson K."/>
            <person name="Butlin R.K."/>
            <person name="Leder E.H."/>
        </authorList>
    </citation>
    <scope>NUCLEOTIDE SEQUENCE [LARGE SCALE GENOMIC DNA]</scope>
    <source>
        <strain evidence="7">Snail1</strain>
        <tissue evidence="7">Muscle</tissue>
    </source>
</reference>
<dbReference type="GO" id="GO:0004416">
    <property type="term" value="F:hydroxyacylglutathione hydrolase activity"/>
    <property type="evidence" value="ECO:0007669"/>
    <property type="project" value="InterPro"/>
</dbReference>
<evidence type="ECO:0000313" key="8">
    <source>
        <dbReference type="Proteomes" id="UP001374579"/>
    </source>
</evidence>
<comment type="similarity">
    <text evidence="2">Belongs to the metallo-beta-lactamase superfamily. Glyoxalase II family.</text>
</comment>
<dbReference type="InterPro" id="IPR017782">
    <property type="entry name" value="Hydroxyacylglutathione_Hdrlase"/>
</dbReference>
<accession>A0AAN9BUH7</accession>
<keyword evidence="8" id="KW-1185">Reference proteome</keyword>
<dbReference type="SMART" id="SM00849">
    <property type="entry name" value="Lactamase_B"/>
    <property type="match status" value="1"/>
</dbReference>
<comment type="caution">
    <text evidence="7">The sequence shown here is derived from an EMBL/GenBank/DDBJ whole genome shotgun (WGS) entry which is preliminary data.</text>
</comment>
<gene>
    <name evidence="7" type="ORF">V1264_013920</name>
</gene>
<sequence length="324" mass="36971">MAKAGGCMFRIGYFFYTRTRVGYYYHQRDIAKAKEKLKDCGGHHSNLTPFDYGDLQIVPIPMLLDNYAYLVTDRRTNTSVVIDPGHAEPVQVYLSGRNIMPDAVLVTHKHWDHSGGNKEMRQHYPNIRVYGSGSDHVHDITHPLQAGETLEFGGLKFNTMITPGHTTGHMVYILDGSPYGVGDSIFSGDLLFLAGCGRMFEGTAETMLHSLDQIYSLPNDTLIWPGHEYARENLEFSCHLEPENQTAKEKLKWVKSQREKRFCTCPSIVQEEKQYNPFLRTREESMPRVLGIVKDGIFATADDATRARMLCEIRERKDQLNYKL</sequence>
<evidence type="ECO:0000256" key="4">
    <source>
        <dbReference type="ARBA" id="ARBA00022801"/>
    </source>
</evidence>
<dbReference type="GO" id="GO:0019243">
    <property type="term" value="P:methylglyoxal catabolic process to D-lactate via S-lactoyl-glutathione"/>
    <property type="evidence" value="ECO:0007669"/>
    <property type="project" value="InterPro"/>
</dbReference>
<evidence type="ECO:0000259" key="6">
    <source>
        <dbReference type="SMART" id="SM00849"/>
    </source>
</evidence>
<dbReference type="CDD" id="cd07723">
    <property type="entry name" value="hydroxyacylglutathione_hydrolase_MBL-fold"/>
    <property type="match status" value="1"/>
</dbReference>
<keyword evidence="4" id="KW-0378">Hydrolase</keyword>
<protein>
    <recommendedName>
        <fullName evidence="6">Metallo-beta-lactamase domain-containing protein</fullName>
    </recommendedName>
</protein>
<dbReference type="InterPro" id="IPR001279">
    <property type="entry name" value="Metallo-B-lactamas"/>
</dbReference>
<dbReference type="EMBL" id="JBAMIC010000003">
    <property type="protein sequence ID" value="KAK7109975.1"/>
    <property type="molecule type" value="Genomic_DNA"/>
</dbReference>
<evidence type="ECO:0000313" key="7">
    <source>
        <dbReference type="EMBL" id="KAK7109975.1"/>
    </source>
</evidence>
<keyword evidence="5" id="KW-0862">Zinc</keyword>
<dbReference type="Pfam" id="PF16123">
    <property type="entry name" value="HAGH_C"/>
    <property type="match status" value="1"/>
</dbReference>
<name>A0AAN9BUH7_9CAEN</name>
<dbReference type="SUPFAM" id="SSF56281">
    <property type="entry name" value="Metallo-hydrolase/oxidoreductase"/>
    <property type="match status" value="1"/>
</dbReference>
<evidence type="ECO:0000256" key="1">
    <source>
        <dbReference type="ARBA" id="ARBA00001947"/>
    </source>
</evidence>
<dbReference type="InterPro" id="IPR035680">
    <property type="entry name" value="Clx_II_MBL"/>
</dbReference>
<dbReference type="HAMAP" id="MF_01374">
    <property type="entry name" value="Glyoxalase_2"/>
    <property type="match status" value="1"/>
</dbReference>
<dbReference type="InterPro" id="IPR032282">
    <property type="entry name" value="HAGH_C"/>
</dbReference>
<dbReference type="InterPro" id="IPR036866">
    <property type="entry name" value="RibonucZ/Hydroxyglut_hydro"/>
</dbReference>
<comment type="cofactor">
    <cofactor evidence="1">
        <name>Zn(2+)</name>
        <dbReference type="ChEBI" id="CHEBI:29105"/>
    </cofactor>
</comment>
<dbReference type="Pfam" id="PF00753">
    <property type="entry name" value="Lactamase_B"/>
    <property type="match status" value="1"/>
</dbReference>
<organism evidence="7 8">
    <name type="scientific">Littorina saxatilis</name>
    <dbReference type="NCBI Taxonomy" id="31220"/>
    <lineage>
        <taxon>Eukaryota</taxon>
        <taxon>Metazoa</taxon>
        <taxon>Spiralia</taxon>
        <taxon>Lophotrochozoa</taxon>
        <taxon>Mollusca</taxon>
        <taxon>Gastropoda</taxon>
        <taxon>Caenogastropoda</taxon>
        <taxon>Littorinimorpha</taxon>
        <taxon>Littorinoidea</taxon>
        <taxon>Littorinidae</taxon>
        <taxon>Littorina</taxon>
    </lineage>
</organism>
<dbReference type="PANTHER" id="PTHR11935:SF116">
    <property type="entry name" value="HYDROLASE PNKD-RELATED"/>
    <property type="match status" value="1"/>
</dbReference>
<feature type="domain" description="Metallo-beta-lactamase" evidence="6">
    <location>
        <begin position="65"/>
        <end position="227"/>
    </location>
</feature>
<proteinExistence type="inferred from homology"/>
<dbReference type="PIRSF" id="PIRSF005457">
    <property type="entry name" value="Glx"/>
    <property type="match status" value="1"/>
</dbReference>
<evidence type="ECO:0000256" key="3">
    <source>
        <dbReference type="ARBA" id="ARBA00022723"/>
    </source>
</evidence>
<dbReference type="Gene3D" id="3.60.15.10">
    <property type="entry name" value="Ribonuclease Z/Hydroxyacylglutathione hydrolase-like"/>
    <property type="match status" value="1"/>
</dbReference>
<dbReference type="GO" id="GO:0005739">
    <property type="term" value="C:mitochondrion"/>
    <property type="evidence" value="ECO:0007669"/>
    <property type="project" value="TreeGrafter"/>
</dbReference>
<dbReference type="PANTHER" id="PTHR11935">
    <property type="entry name" value="BETA LACTAMASE DOMAIN"/>
    <property type="match status" value="1"/>
</dbReference>